<dbReference type="EMBL" id="VSWD01000009">
    <property type="protein sequence ID" value="KAK3094133.1"/>
    <property type="molecule type" value="Genomic_DNA"/>
</dbReference>
<dbReference type="SMART" id="SM00399">
    <property type="entry name" value="ZnF_C4"/>
    <property type="match status" value="1"/>
</dbReference>
<dbReference type="InterPro" id="IPR000536">
    <property type="entry name" value="Nucl_hrmn_rcpt_lig-bd"/>
</dbReference>
<comment type="caution">
    <text evidence="11">The sequence shown here is derived from an EMBL/GenBank/DDBJ whole genome shotgun (WGS) entry which is preliminary data.</text>
</comment>
<dbReference type="SUPFAM" id="SSF48508">
    <property type="entry name" value="Nuclear receptor ligand-binding domain"/>
    <property type="match status" value="1"/>
</dbReference>
<evidence type="ECO:0000256" key="5">
    <source>
        <dbReference type="ARBA" id="ARBA00023125"/>
    </source>
</evidence>
<gene>
    <name evidence="11" type="ORF">FSP39_024515</name>
</gene>
<evidence type="ECO:0000259" key="10">
    <source>
        <dbReference type="PROSITE" id="PS51843"/>
    </source>
</evidence>
<dbReference type="GO" id="GO:0004879">
    <property type="term" value="F:nuclear receptor activity"/>
    <property type="evidence" value="ECO:0007669"/>
    <property type="project" value="TreeGrafter"/>
</dbReference>
<sequence length="624" mass="71333">MSTVESGTPRPTKKRRFTPLELPPCLICGGKGSGIHFGVNTCMGCKAFFQRCLKREQPYTCSKSGACQIVDSFRGNCSACRLQKCIAMGMSREGIRMGRYTSMERAIKITEVKNLQGSTNVTTDDQRAGNSPENEMSHVHRHCNGQVISITSKDIEQSKKNKTDLVHNQNVVDATQNSVVDKERVADVHQVDTVGRKTNSKKTSDYVNFMKNTLRKKIDEYEQKKLHRVPTHETNGIIDSIQDVSNEKQSSFYIDVDAQPLSDVQSLSEIIDSYSNGITEADDLLTFDFLEDILSLDQFDRESQVESLHVQENTLATKRQCLDLNKDLDNKSDTSSASNSSSLSLNDLMEDETVQGIIGYYNVFVTAPNLSREEINAKLRNAYEEYQLQTSLFGPMKALSLEEYKEVRRETGLDIDGRMALMTKAKQMEEMFFDEYVDFAHAIPGFIDLPFDDQYGLLMSSVWDVNVIRTERGTDDTLEMVLLDTGDILHLDQTCLFQTREITKRFFDMHKHIHQLQLDNTELALTAAISIMFRDRCKLQRSNDVEQIQTNLVRVLRKILYRRLQSKDEARKKFVKIIDIFVKLRELSHLTLQNMKALCKDELIQEVHPNCDVMFEDDSIFAWV</sequence>
<dbReference type="InterPro" id="IPR013088">
    <property type="entry name" value="Znf_NHR/GATA"/>
</dbReference>
<dbReference type="InterPro" id="IPR050234">
    <property type="entry name" value="Nuclear_hormone_rcpt_NR1"/>
</dbReference>
<evidence type="ECO:0000256" key="3">
    <source>
        <dbReference type="ARBA" id="ARBA00022833"/>
    </source>
</evidence>
<evidence type="ECO:0000256" key="7">
    <source>
        <dbReference type="ARBA" id="ARBA00023170"/>
    </source>
</evidence>
<dbReference type="Gene3D" id="3.30.50.10">
    <property type="entry name" value="Erythroid Transcription Factor GATA-1, subunit A"/>
    <property type="match status" value="1"/>
</dbReference>
<dbReference type="GO" id="GO:0000122">
    <property type="term" value="P:negative regulation of transcription by RNA polymerase II"/>
    <property type="evidence" value="ECO:0007669"/>
    <property type="project" value="TreeGrafter"/>
</dbReference>
<dbReference type="PRINTS" id="PR00398">
    <property type="entry name" value="STRDHORMONER"/>
</dbReference>
<feature type="domain" description="Nuclear receptor" evidence="9">
    <location>
        <begin position="22"/>
        <end position="97"/>
    </location>
</feature>
<dbReference type="InterPro" id="IPR035500">
    <property type="entry name" value="NHR-like_dom_sf"/>
</dbReference>
<dbReference type="InterPro" id="IPR001628">
    <property type="entry name" value="Znf_hrmn_rcpt"/>
</dbReference>
<dbReference type="Pfam" id="PF00104">
    <property type="entry name" value="Hormone_recep"/>
    <property type="match status" value="1"/>
</dbReference>
<evidence type="ECO:0000313" key="11">
    <source>
        <dbReference type="EMBL" id="KAK3094133.1"/>
    </source>
</evidence>
<keyword evidence="8" id="KW-0539">Nucleus</keyword>
<evidence type="ECO:0000256" key="4">
    <source>
        <dbReference type="ARBA" id="ARBA00023015"/>
    </source>
</evidence>
<dbReference type="Gene3D" id="1.10.565.10">
    <property type="entry name" value="Retinoid X Receptor"/>
    <property type="match status" value="1"/>
</dbReference>
<name>A0AA89BXL9_PINIB</name>
<dbReference type="PRINTS" id="PR00047">
    <property type="entry name" value="STROIDFINGER"/>
</dbReference>
<evidence type="ECO:0000256" key="6">
    <source>
        <dbReference type="ARBA" id="ARBA00023163"/>
    </source>
</evidence>
<organism evidence="11 12">
    <name type="scientific">Pinctada imbricata</name>
    <name type="common">Atlantic pearl-oyster</name>
    <name type="synonym">Pinctada martensii</name>
    <dbReference type="NCBI Taxonomy" id="66713"/>
    <lineage>
        <taxon>Eukaryota</taxon>
        <taxon>Metazoa</taxon>
        <taxon>Spiralia</taxon>
        <taxon>Lophotrochozoa</taxon>
        <taxon>Mollusca</taxon>
        <taxon>Bivalvia</taxon>
        <taxon>Autobranchia</taxon>
        <taxon>Pteriomorphia</taxon>
        <taxon>Pterioida</taxon>
        <taxon>Pterioidea</taxon>
        <taxon>Pteriidae</taxon>
        <taxon>Pinctada</taxon>
    </lineage>
</organism>
<dbReference type="AlphaFoldDB" id="A0AA89BXL9"/>
<keyword evidence="7" id="KW-0675">Receptor</keyword>
<keyword evidence="5" id="KW-0238">DNA-binding</keyword>
<dbReference type="GO" id="GO:0045944">
    <property type="term" value="P:positive regulation of transcription by RNA polymerase II"/>
    <property type="evidence" value="ECO:0007669"/>
    <property type="project" value="TreeGrafter"/>
</dbReference>
<dbReference type="SUPFAM" id="SSF57716">
    <property type="entry name" value="Glucocorticoid receptor-like (DNA-binding domain)"/>
    <property type="match status" value="1"/>
</dbReference>
<dbReference type="Pfam" id="PF00105">
    <property type="entry name" value="zf-C4"/>
    <property type="match status" value="1"/>
</dbReference>
<keyword evidence="6" id="KW-0804">Transcription</keyword>
<evidence type="ECO:0000256" key="2">
    <source>
        <dbReference type="ARBA" id="ARBA00022771"/>
    </source>
</evidence>
<keyword evidence="3" id="KW-0862">Zinc</keyword>
<evidence type="ECO:0000313" key="12">
    <source>
        <dbReference type="Proteomes" id="UP001186944"/>
    </source>
</evidence>
<dbReference type="GO" id="GO:0000978">
    <property type="term" value="F:RNA polymerase II cis-regulatory region sequence-specific DNA binding"/>
    <property type="evidence" value="ECO:0007669"/>
    <property type="project" value="TreeGrafter"/>
</dbReference>
<dbReference type="GO" id="GO:0008270">
    <property type="term" value="F:zinc ion binding"/>
    <property type="evidence" value="ECO:0007669"/>
    <property type="project" value="UniProtKB-KW"/>
</dbReference>
<dbReference type="Proteomes" id="UP001186944">
    <property type="component" value="Unassembled WGS sequence"/>
</dbReference>
<evidence type="ECO:0000259" key="9">
    <source>
        <dbReference type="PROSITE" id="PS51030"/>
    </source>
</evidence>
<dbReference type="CDD" id="cd06916">
    <property type="entry name" value="NR_DBD_like"/>
    <property type="match status" value="1"/>
</dbReference>
<keyword evidence="1" id="KW-0479">Metal-binding</keyword>
<keyword evidence="4" id="KW-0805">Transcription regulation</keyword>
<evidence type="ECO:0000256" key="1">
    <source>
        <dbReference type="ARBA" id="ARBA00022723"/>
    </source>
</evidence>
<proteinExistence type="predicted"/>
<dbReference type="PANTHER" id="PTHR24082">
    <property type="entry name" value="NUCLEAR HORMONE RECEPTOR"/>
    <property type="match status" value="1"/>
</dbReference>
<evidence type="ECO:0000256" key="8">
    <source>
        <dbReference type="ARBA" id="ARBA00023242"/>
    </source>
</evidence>
<feature type="domain" description="NR LBD" evidence="10">
    <location>
        <begin position="371"/>
        <end position="620"/>
    </location>
</feature>
<dbReference type="SMART" id="SM00430">
    <property type="entry name" value="HOLI"/>
    <property type="match status" value="1"/>
</dbReference>
<dbReference type="PROSITE" id="PS51030">
    <property type="entry name" value="NUCLEAR_REC_DBD_2"/>
    <property type="match status" value="1"/>
</dbReference>
<protein>
    <submittedName>
        <fullName evidence="11">Uncharacterized protein</fullName>
    </submittedName>
</protein>
<dbReference type="GO" id="GO:0009755">
    <property type="term" value="P:hormone-mediated signaling pathway"/>
    <property type="evidence" value="ECO:0007669"/>
    <property type="project" value="TreeGrafter"/>
</dbReference>
<dbReference type="GO" id="GO:0030154">
    <property type="term" value="P:cell differentiation"/>
    <property type="evidence" value="ECO:0007669"/>
    <property type="project" value="TreeGrafter"/>
</dbReference>
<accession>A0AA89BXL9</accession>
<dbReference type="PANTHER" id="PTHR24082:SF473">
    <property type="entry name" value="ECDYSONE-INDUCED PROTEIN 75B, ISOFORM B"/>
    <property type="match status" value="1"/>
</dbReference>
<reference evidence="11" key="1">
    <citation type="submission" date="2019-08" db="EMBL/GenBank/DDBJ databases">
        <title>The improved chromosome-level genome for the pearl oyster Pinctada fucata martensii using PacBio sequencing and Hi-C.</title>
        <authorList>
            <person name="Zheng Z."/>
        </authorList>
    </citation>
    <scope>NUCLEOTIDE SEQUENCE</scope>
    <source>
        <strain evidence="11">ZZ-2019</strain>
        <tissue evidence="11">Adductor muscle</tissue>
    </source>
</reference>
<dbReference type="InterPro" id="IPR001723">
    <property type="entry name" value="Nuclear_hrmn_rcpt"/>
</dbReference>
<dbReference type="PROSITE" id="PS51843">
    <property type="entry name" value="NR_LBD"/>
    <property type="match status" value="1"/>
</dbReference>
<keyword evidence="12" id="KW-1185">Reference proteome</keyword>
<keyword evidence="2" id="KW-0863">Zinc-finger</keyword>